<dbReference type="InterPro" id="IPR003594">
    <property type="entry name" value="HATPase_dom"/>
</dbReference>
<evidence type="ECO:0000256" key="1">
    <source>
        <dbReference type="ARBA" id="ARBA00000085"/>
    </source>
</evidence>
<comment type="caution">
    <text evidence="8">The sequence shown here is derived from an EMBL/GenBank/DDBJ whole genome shotgun (WGS) entry which is preliminary data.</text>
</comment>
<dbReference type="Pfam" id="PF13185">
    <property type="entry name" value="GAF_2"/>
    <property type="match status" value="1"/>
</dbReference>
<dbReference type="CDD" id="cd00082">
    <property type="entry name" value="HisKA"/>
    <property type="match status" value="1"/>
</dbReference>
<dbReference type="Pfam" id="PF02518">
    <property type="entry name" value="HATPase_c"/>
    <property type="match status" value="1"/>
</dbReference>
<dbReference type="InterPro" id="IPR036097">
    <property type="entry name" value="HisK_dim/P_sf"/>
</dbReference>
<evidence type="ECO:0000256" key="3">
    <source>
        <dbReference type="ARBA" id="ARBA00022553"/>
    </source>
</evidence>
<accession>A0A1F7HL59</accession>
<keyword evidence="5" id="KW-0418">Kinase</keyword>
<evidence type="ECO:0000313" key="9">
    <source>
        <dbReference type="Proteomes" id="UP000178098"/>
    </source>
</evidence>
<dbReference type="SMART" id="SM00065">
    <property type="entry name" value="GAF"/>
    <property type="match status" value="1"/>
</dbReference>
<dbReference type="InterPro" id="IPR050736">
    <property type="entry name" value="Sensor_HK_Regulatory"/>
</dbReference>
<dbReference type="InterPro" id="IPR003018">
    <property type="entry name" value="GAF"/>
</dbReference>
<dbReference type="EMBL" id="MFZT01000007">
    <property type="protein sequence ID" value="OGK31835.1"/>
    <property type="molecule type" value="Genomic_DNA"/>
</dbReference>
<keyword evidence="3" id="KW-0597">Phosphoprotein</keyword>
<reference evidence="8 9" key="1">
    <citation type="journal article" date="2016" name="Nat. Commun.">
        <title>Thousands of microbial genomes shed light on interconnected biogeochemical processes in an aquifer system.</title>
        <authorList>
            <person name="Anantharaman K."/>
            <person name="Brown C.T."/>
            <person name="Hug L.A."/>
            <person name="Sharon I."/>
            <person name="Castelle C.J."/>
            <person name="Probst A.J."/>
            <person name="Thomas B.C."/>
            <person name="Singh A."/>
            <person name="Wilkins M.J."/>
            <person name="Karaoz U."/>
            <person name="Brodie E.L."/>
            <person name="Williams K.H."/>
            <person name="Hubbard S.S."/>
            <person name="Banfield J.F."/>
        </authorList>
    </citation>
    <scope>NUCLEOTIDE SEQUENCE [LARGE SCALE GENOMIC DNA]</scope>
</reference>
<dbReference type="PROSITE" id="PS50109">
    <property type="entry name" value="HIS_KIN"/>
    <property type="match status" value="1"/>
</dbReference>
<evidence type="ECO:0000256" key="4">
    <source>
        <dbReference type="ARBA" id="ARBA00022679"/>
    </source>
</evidence>
<dbReference type="PRINTS" id="PR00344">
    <property type="entry name" value="BCTRLSENSOR"/>
</dbReference>
<proteinExistence type="predicted"/>
<evidence type="ECO:0000313" key="8">
    <source>
        <dbReference type="EMBL" id="OGK31835.1"/>
    </source>
</evidence>
<dbReference type="Gene3D" id="3.30.565.10">
    <property type="entry name" value="Histidine kinase-like ATPase, C-terminal domain"/>
    <property type="match status" value="1"/>
</dbReference>
<dbReference type="InterPro" id="IPR036890">
    <property type="entry name" value="HATPase_C_sf"/>
</dbReference>
<dbReference type="SUPFAM" id="SSF47384">
    <property type="entry name" value="Homodimeric domain of signal transducing histidine kinase"/>
    <property type="match status" value="1"/>
</dbReference>
<dbReference type="Pfam" id="PF00512">
    <property type="entry name" value="HisKA"/>
    <property type="match status" value="1"/>
</dbReference>
<dbReference type="InterPro" id="IPR005467">
    <property type="entry name" value="His_kinase_dom"/>
</dbReference>
<evidence type="ECO:0000256" key="2">
    <source>
        <dbReference type="ARBA" id="ARBA00012438"/>
    </source>
</evidence>
<keyword evidence="6" id="KW-0902">Two-component regulatory system</keyword>
<dbReference type="EC" id="2.7.13.3" evidence="2"/>
<evidence type="ECO:0000256" key="6">
    <source>
        <dbReference type="ARBA" id="ARBA00023012"/>
    </source>
</evidence>
<comment type="catalytic activity">
    <reaction evidence="1">
        <text>ATP + protein L-histidine = ADP + protein N-phospho-L-histidine.</text>
        <dbReference type="EC" id="2.7.13.3"/>
    </reaction>
</comment>
<dbReference type="InterPro" id="IPR029016">
    <property type="entry name" value="GAF-like_dom_sf"/>
</dbReference>
<sequence>MSNDQEKLQGVLQRINEQMYERNVELTVKNKTLSILRELYAIINTTLGVQETAQRLVYSMTKEMNFRGGSVVLYNARTRTLDVIAASSSREHPPAKNVSILESLLELKLSPRKKENDVVEVFLTGKRKVSNRLHALLTPYVDKQIAELWQTELKIESFVLLPIVFAHKVLGVLILALHKNSDDLSRSEKETLNEVIDVVGIALEQARIYADLKQANKRLKELDKMKDDFVSIASHELRTPMTAIKSYLWMALAGKGGPLREKQKYYLNRSYTSTDRLIKLVNNMLTISRIESGRISLTFSRVNILQLAQEVYEEVKPRADELKLSVKISNHVDDMGSKRKPFVIADKDKVKEVLFNFIGNSFKFTPEGGTITVYFSYENDCITTSVTDTGQGIDVKDLPTLFTKFGMIAGSYVSNKKASGTGLGLYISKSIIDLHGGEIKGTSEGIGKGATFSFSLPLYSANKFKEMNKKSRKGSVDVIHVGVD</sequence>
<dbReference type="SMART" id="SM00387">
    <property type="entry name" value="HATPase_c"/>
    <property type="match status" value="1"/>
</dbReference>
<evidence type="ECO:0000256" key="5">
    <source>
        <dbReference type="ARBA" id="ARBA00022777"/>
    </source>
</evidence>
<feature type="domain" description="Histidine kinase" evidence="7">
    <location>
        <begin position="232"/>
        <end position="460"/>
    </location>
</feature>
<dbReference type="Proteomes" id="UP000178098">
    <property type="component" value="Unassembled WGS sequence"/>
</dbReference>
<dbReference type="Gene3D" id="3.30.450.40">
    <property type="match status" value="1"/>
</dbReference>
<gene>
    <name evidence="8" type="ORF">A3D08_01600</name>
</gene>
<dbReference type="PANTHER" id="PTHR43711">
    <property type="entry name" value="TWO-COMPONENT HISTIDINE KINASE"/>
    <property type="match status" value="1"/>
</dbReference>
<name>A0A1F7HL59_9BACT</name>
<dbReference type="PANTHER" id="PTHR43711:SF31">
    <property type="entry name" value="HISTIDINE KINASE"/>
    <property type="match status" value="1"/>
</dbReference>
<keyword evidence="4" id="KW-0808">Transferase</keyword>
<dbReference type="InterPro" id="IPR003661">
    <property type="entry name" value="HisK_dim/P_dom"/>
</dbReference>
<organism evidence="8 9">
    <name type="scientific">Candidatus Roizmanbacteria bacterium RIFCSPHIGHO2_02_FULL_43_11</name>
    <dbReference type="NCBI Taxonomy" id="1802043"/>
    <lineage>
        <taxon>Bacteria</taxon>
        <taxon>Candidatus Roizmaniibacteriota</taxon>
    </lineage>
</organism>
<dbReference type="GO" id="GO:0000155">
    <property type="term" value="F:phosphorelay sensor kinase activity"/>
    <property type="evidence" value="ECO:0007669"/>
    <property type="project" value="InterPro"/>
</dbReference>
<dbReference type="SUPFAM" id="SSF55874">
    <property type="entry name" value="ATPase domain of HSP90 chaperone/DNA topoisomerase II/histidine kinase"/>
    <property type="match status" value="1"/>
</dbReference>
<dbReference type="Gene3D" id="1.10.287.130">
    <property type="match status" value="1"/>
</dbReference>
<dbReference type="SMART" id="SM00388">
    <property type="entry name" value="HisKA"/>
    <property type="match status" value="1"/>
</dbReference>
<dbReference type="SUPFAM" id="SSF55781">
    <property type="entry name" value="GAF domain-like"/>
    <property type="match status" value="1"/>
</dbReference>
<dbReference type="InterPro" id="IPR004358">
    <property type="entry name" value="Sig_transdc_His_kin-like_C"/>
</dbReference>
<dbReference type="FunFam" id="1.10.287.130:FF:000001">
    <property type="entry name" value="Two-component sensor histidine kinase"/>
    <property type="match status" value="1"/>
</dbReference>
<evidence type="ECO:0000259" key="7">
    <source>
        <dbReference type="PROSITE" id="PS50109"/>
    </source>
</evidence>
<protein>
    <recommendedName>
        <fullName evidence="2">histidine kinase</fullName>
        <ecNumber evidence="2">2.7.13.3</ecNumber>
    </recommendedName>
</protein>
<dbReference type="AlphaFoldDB" id="A0A1F7HL59"/>